<evidence type="ECO:0000256" key="15">
    <source>
        <dbReference type="PIRSR" id="PIRSR603373-2"/>
    </source>
</evidence>
<gene>
    <name evidence="18" type="primary">feoB</name>
    <name evidence="18" type="ORF">ENS59_11995</name>
</gene>
<keyword evidence="15" id="KW-0460">Magnesium</keyword>
<feature type="transmembrane region" description="Helical" evidence="16">
    <location>
        <begin position="292"/>
        <end position="310"/>
    </location>
</feature>
<feature type="transmembrane region" description="Helical" evidence="16">
    <location>
        <begin position="458"/>
        <end position="478"/>
    </location>
</feature>
<keyword evidence="4 16" id="KW-0410">Iron transport</keyword>
<comment type="caution">
    <text evidence="18">The sequence shown here is derived from an EMBL/GenBank/DDBJ whole genome shotgun (WGS) entry which is preliminary data.</text>
</comment>
<feature type="transmembrane region" description="Helical" evidence="16">
    <location>
        <begin position="649"/>
        <end position="674"/>
    </location>
</feature>
<dbReference type="GO" id="GO:0005886">
    <property type="term" value="C:plasma membrane"/>
    <property type="evidence" value="ECO:0007669"/>
    <property type="project" value="UniProtKB-SubCell"/>
</dbReference>
<evidence type="ECO:0000256" key="2">
    <source>
        <dbReference type="ARBA" id="ARBA00022448"/>
    </source>
</evidence>
<dbReference type="GO" id="GO:0046872">
    <property type="term" value="F:metal ion binding"/>
    <property type="evidence" value="ECO:0007669"/>
    <property type="project" value="UniProtKB-KW"/>
</dbReference>
<keyword evidence="2 16" id="KW-0813">Transport</keyword>
<evidence type="ECO:0000256" key="7">
    <source>
        <dbReference type="ARBA" id="ARBA00022741"/>
    </source>
</evidence>
<sequence>MNRKKIRIALAGNPNSGKTTLFNALTGAHHKVGNYPGVTVEKKEGQRIRGDREYHFIDLPGIYSLTAYSIDEVVARDFLLDEKPDLIVDVLDSTNLERHLYLCLQFQELGIPVIGALNMTDEAEAKGIRIDSEALSRILGIPMVKTVGSRGTGVDALLDKVDEILDNPKPADRSIRYGDEIETKFQRLQALIAEDPEFAAQFPSRWLAVKLLEKDANAYERLRAHKQAEAISVEAREAIKWLEKHYGKDNEIVISEQRYGYIRGATRECIKIVRKPDFSITEAIDRIIMHPILSLPIFVLVLWAMFQITFTLGEYPMAWLESFFSWLSGVLYQMLPESGFRSLLIDGVIAGVGGVFSFVPLIIILFFLLSILEDIGYMSRAAFATDKFLHTFGLHGQSIFPMMLGFGCSVPAIMAARTLKSRRDRILTILVIPFISCGAKLPVYVLLAAAFFPKNPALMVMAIYGIGVVLSLFAAYVLNRTILRGDPTPFVMELPPYRAPTLRGIIWHVWDKTWQYTKKAGTVILAASILIWAITTFPATSMPESQKESLRLTYLAQHPDTSSEEVAQYLDVQESEYALARSFAGRIGQAIEPVFRPLGFDWKIAVAMVTGFAAKEVIVSTLGILYGVGQGESEESESLRSALQQDPAWNPLVAFVLMLFVLVIPPCFAAQATMRAELGWSWWAFSVVSLLLFGWLLGFAIYQIGMLAGGLL</sequence>
<evidence type="ECO:0000256" key="14">
    <source>
        <dbReference type="PIRSR" id="PIRSR603373-1"/>
    </source>
</evidence>
<feature type="transmembrane region" description="Helical" evidence="16">
    <location>
        <begin position="680"/>
        <end position="702"/>
    </location>
</feature>
<evidence type="ECO:0000256" key="16">
    <source>
        <dbReference type="RuleBase" id="RU362098"/>
    </source>
</evidence>
<keyword evidence="12 16" id="KW-0472">Membrane</keyword>
<dbReference type="InterPro" id="IPR030389">
    <property type="entry name" value="G_FEOB_dom"/>
</dbReference>
<dbReference type="GO" id="GO:0015093">
    <property type="term" value="F:ferrous iron transmembrane transporter activity"/>
    <property type="evidence" value="ECO:0007669"/>
    <property type="project" value="UniProtKB-UniRule"/>
</dbReference>
<dbReference type="PANTHER" id="PTHR43185:SF1">
    <property type="entry name" value="FE(2+) TRANSPORTER FEOB"/>
    <property type="match status" value="1"/>
</dbReference>
<feature type="transmembrane region" description="Helical" evidence="16">
    <location>
        <begin position="347"/>
        <end position="372"/>
    </location>
</feature>
<evidence type="ECO:0000256" key="4">
    <source>
        <dbReference type="ARBA" id="ARBA00022496"/>
    </source>
</evidence>
<dbReference type="Gene3D" id="3.40.50.300">
    <property type="entry name" value="P-loop containing nucleotide triphosphate hydrolases"/>
    <property type="match status" value="1"/>
</dbReference>
<name>A0A7C3IRC5_9SPIR</name>
<feature type="transmembrane region" description="Helical" evidence="16">
    <location>
        <begin position="316"/>
        <end position="335"/>
    </location>
</feature>
<feature type="binding site" evidence="15">
    <location>
        <position position="23"/>
    </location>
    <ligand>
        <name>Mg(2+)</name>
        <dbReference type="ChEBI" id="CHEBI:18420"/>
        <label>2</label>
    </ligand>
</feature>
<keyword evidence="9 16" id="KW-0408">Iron</keyword>
<keyword evidence="11 14" id="KW-0342">GTP-binding</keyword>
<feature type="binding site" evidence="14">
    <location>
        <begin position="58"/>
        <end position="61"/>
    </location>
    <ligand>
        <name>GTP</name>
        <dbReference type="ChEBI" id="CHEBI:37565"/>
        <label>1</label>
    </ligand>
</feature>
<dbReference type="FunFam" id="3.40.50.300:FF:000426">
    <property type="entry name" value="Ferrous iron transport protein B"/>
    <property type="match status" value="1"/>
</dbReference>
<evidence type="ECO:0000259" key="17">
    <source>
        <dbReference type="PROSITE" id="PS51711"/>
    </source>
</evidence>
<dbReference type="InterPro" id="IPR011642">
    <property type="entry name" value="Gate_dom"/>
</dbReference>
<dbReference type="PRINTS" id="PR00326">
    <property type="entry name" value="GTP1OBG"/>
</dbReference>
<evidence type="ECO:0000256" key="5">
    <source>
        <dbReference type="ARBA" id="ARBA00022519"/>
    </source>
</evidence>
<dbReference type="PANTHER" id="PTHR43185">
    <property type="entry name" value="FERROUS IRON TRANSPORT PROTEIN B"/>
    <property type="match status" value="1"/>
</dbReference>
<organism evidence="18">
    <name type="scientific">Gracilinema caldarium</name>
    <dbReference type="NCBI Taxonomy" id="215591"/>
    <lineage>
        <taxon>Bacteria</taxon>
        <taxon>Pseudomonadati</taxon>
        <taxon>Spirochaetota</taxon>
        <taxon>Spirochaetia</taxon>
        <taxon>Spirochaetales</taxon>
        <taxon>Breznakiellaceae</taxon>
        <taxon>Gracilinema</taxon>
    </lineage>
</organism>
<feature type="binding site" evidence="15">
    <location>
        <position position="26"/>
    </location>
    <ligand>
        <name>Mg(2+)</name>
        <dbReference type="ChEBI" id="CHEBI:18420"/>
        <label>2</label>
    </ligand>
</feature>
<dbReference type="PROSITE" id="PS51711">
    <property type="entry name" value="G_FEOB"/>
    <property type="match status" value="1"/>
</dbReference>
<dbReference type="InterPro" id="IPR027417">
    <property type="entry name" value="P-loop_NTPase"/>
</dbReference>
<evidence type="ECO:0000256" key="13">
    <source>
        <dbReference type="NCBIfam" id="TIGR00437"/>
    </source>
</evidence>
<protein>
    <recommendedName>
        <fullName evidence="13 16">Ferrous iron transport protein B</fullName>
    </recommendedName>
</protein>
<feature type="transmembrane region" description="Helical" evidence="16">
    <location>
        <begin position="426"/>
        <end position="452"/>
    </location>
</feature>
<dbReference type="Pfam" id="PF02421">
    <property type="entry name" value="FeoB_N"/>
    <property type="match status" value="1"/>
</dbReference>
<keyword evidence="15" id="KW-0479">Metal-binding</keyword>
<evidence type="ECO:0000256" key="6">
    <source>
        <dbReference type="ARBA" id="ARBA00022692"/>
    </source>
</evidence>
<dbReference type="EMBL" id="DSVL01000369">
    <property type="protein sequence ID" value="HFH30206.1"/>
    <property type="molecule type" value="Genomic_DNA"/>
</dbReference>
<evidence type="ECO:0000313" key="18">
    <source>
        <dbReference type="EMBL" id="HFH30206.1"/>
    </source>
</evidence>
<reference evidence="18" key="1">
    <citation type="journal article" date="2020" name="mSystems">
        <title>Genome- and Community-Level Interaction Insights into Carbon Utilization and Element Cycling Functions of Hydrothermarchaeota in Hydrothermal Sediment.</title>
        <authorList>
            <person name="Zhou Z."/>
            <person name="Liu Y."/>
            <person name="Xu W."/>
            <person name="Pan J."/>
            <person name="Luo Z.H."/>
            <person name="Li M."/>
        </authorList>
    </citation>
    <scope>NUCLEOTIDE SEQUENCE [LARGE SCALE GENOMIC DNA]</scope>
    <source>
        <strain evidence="18">SpSt-503</strain>
    </source>
</reference>
<keyword evidence="3" id="KW-1003">Cell membrane</keyword>
<comment type="similarity">
    <text evidence="16">Belongs to the TRAFAC class TrmE-Era-EngA-EngB-Septin-like GTPase superfamily. FeoB GTPase (TC 9.A.8) family.</text>
</comment>
<evidence type="ECO:0000256" key="3">
    <source>
        <dbReference type="ARBA" id="ARBA00022475"/>
    </source>
</evidence>
<keyword evidence="7 14" id="KW-0547">Nucleotide-binding</keyword>
<dbReference type="Gene3D" id="1.10.287.1770">
    <property type="match status" value="1"/>
</dbReference>
<dbReference type="InterPro" id="IPR003373">
    <property type="entry name" value="Fe2_transport_prot-B"/>
</dbReference>
<dbReference type="Pfam" id="PF17910">
    <property type="entry name" value="FeoB_Cyto"/>
    <property type="match status" value="1"/>
</dbReference>
<evidence type="ECO:0000256" key="9">
    <source>
        <dbReference type="ARBA" id="ARBA00023004"/>
    </source>
</evidence>
<accession>A0A7C3IRC5</accession>
<evidence type="ECO:0000256" key="11">
    <source>
        <dbReference type="ARBA" id="ARBA00023134"/>
    </source>
</evidence>
<keyword evidence="5" id="KW-0997">Cell inner membrane</keyword>
<dbReference type="NCBIfam" id="TIGR00437">
    <property type="entry name" value="feoB"/>
    <property type="match status" value="1"/>
</dbReference>
<feature type="binding site" evidence="14">
    <location>
        <begin position="12"/>
        <end position="19"/>
    </location>
    <ligand>
        <name>GTP</name>
        <dbReference type="ChEBI" id="CHEBI:37565"/>
        <label>1</label>
    </ligand>
</feature>
<feature type="binding site" evidence="15">
    <location>
        <position position="27"/>
    </location>
    <ligand>
        <name>Mg(2+)</name>
        <dbReference type="ChEBI" id="CHEBI:18420"/>
        <label>2</label>
    </ligand>
</feature>
<dbReference type="AlphaFoldDB" id="A0A7C3IRC5"/>
<comment type="subcellular location">
    <subcellularLocation>
        <location evidence="1 16">Cell inner membrane</location>
        <topology evidence="1 16">Multi-pass membrane protein</topology>
    </subcellularLocation>
</comment>
<feature type="binding site" evidence="14">
    <location>
        <begin position="118"/>
        <end position="121"/>
    </location>
    <ligand>
        <name>GTP</name>
        <dbReference type="ChEBI" id="CHEBI:37565"/>
        <label>1</label>
    </ligand>
</feature>
<feature type="binding site" evidence="14">
    <location>
        <begin position="37"/>
        <end position="41"/>
    </location>
    <ligand>
        <name>GTP</name>
        <dbReference type="ChEBI" id="CHEBI:37565"/>
        <label>1</label>
    </ligand>
</feature>
<dbReference type="CDD" id="cd01879">
    <property type="entry name" value="FeoB"/>
    <property type="match status" value="1"/>
</dbReference>
<dbReference type="InterPro" id="IPR011640">
    <property type="entry name" value="Fe2_transport_prot_B_C"/>
</dbReference>
<evidence type="ECO:0000256" key="12">
    <source>
        <dbReference type="ARBA" id="ARBA00023136"/>
    </source>
</evidence>
<evidence type="ECO:0000256" key="10">
    <source>
        <dbReference type="ARBA" id="ARBA00023065"/>
    </source>
</evidence>
<proteinExistence type="inferred from homology"/>
<feature type="transmembrane region" description="Helical" evidence="16">
    <location>
        <begin position="392"/>
        <end position="414"/>
    </location>
</feature>
<dbReference type="SUPFAM" id="SSF52540">
    <property type="entry name" value="P-loop containing nucleoside triphosphate hydrolases"/>
    <property type="match status" value="1"/>
</dbReference>
<evidence type="ECO:0000256" key="1">
    <source>
        <dbReference type="ARBA" id="ARBA00004429"/>
    </source>
</evidence>
<keyword evidence="6 16" id="KW-0812">Transmembrane</keyword>
<dbReference type="GO" id="GO:0005525">
    <property type="term" value="F:GTP binding"/>
    <property type="evidence" value="ECO:0007669"/>
    <property type="project" value="UniProtKB-KW"/>
</dbReference>
<feature type="domain" description="FeoB-type G" evidence="17">
    <location>
        <begin position="5"/>
        <end position="167"/>
    </location>
</feature>
<keyword evidence="8 16" id="KW-1133">Transmembrane helix</keyword>
<feature type="binding site" evidence="15">
    <location>
        <position position="24"/>
    </location>
    <ligand>
        <name>Mg(2+)</name>
        <dbReference type="ChEBI" id="CHEBI:18420"/>
        <label>2</label>
    </ligand>
</feature>
<feature type="transmembrane region" description="Helical" evidence="16">
    <location>
        <begin position="520"/>
        <end position="540"/>
    </location>
</feature>
<dbReference type="Pfam" id="PF07670">
    <property type="entry name" value="Gate"/>
    <property type="match status" value="2"/>
</dbReference>
<dbReference type="Pfam" id="PF07664">
    <property type="entry name" value="FeoB_C"/>
    <property type="match status" value="1"/>
</dbReference>
<dbReference type="InterPro" id="IPR041069">
    <property type="entry name" value="FeoB_Cyto"/>
</dbReference>
<keyword evidence="10" id="KW-0406">Ion transport</keyword>
<evidence type="ECO:0000256" key="8">
    <source>
        <dbReference type="ARBA" id="ARBA00022989"/>
    </source>
</evidence>
<dbReference type="InterPro" id="IPR006073">
    <property type="entry name" value="GTP-bd"/>
</dbReference>
<dbReference type="InterPro" id="IPR050860">
    <property type="entry name" value="FeoB_GTPase"/>
</dbReference>
<comment type="function">
    <text evidence="16">Probable transporter of a GTP-driven Fe(2+) uptake system.</text>
</comment>